<feature type="compositionally biased region" description="Basic residues" evidence="1">
    <location>
        <begin position="154"/>
        <end position="169"/>
    </location>
</feature>
<protein>
    <recommendedName>
        <fullName evidence="2">DUF7869 domain-containing protein</fullName>
    </recommendedName>
</protein>
<evidence type="ECO:0000313" key="4">
    <source>
        <dbReference type="Proteomes" id="UP001153636"/>
    </source>
</evidence>
<feature type="domain" description="DUF7869" evidence="2">
    <location>
        <begin position="406"/>
        <end position="523"/>
    </location>
</feature>
<feature type="compositionally biased region" description="Polar residues" evidence="1">
    <location>
        <begin position="124"/>
        <end position="137"/>
    </location>
</feature>
<dbReference type="InterPro" id="IPR057191">
    <property type="entry name" value="DUF7869"/>
</dbReference>
<dbReference type="PANTHER" id="PTHR10773:SF19">
    <property type="match status" value="1"/>
</dbReference>
<feature type="region of interest" description="Disordered" evidence="1">
    <location>
        <begin position="123"/>
        <end position="170"/>
    </location>
</feature>
<dbReference type="Proteomes" id="UP001153636">
    <property type="component" value="Chromosome 7"/>
</dbReference>
<gene>
    <name evidence="3" type="ORF">PSYICH_LOCUS13982</name>
</gene>
<proteinExistence type="predicted"/>
<organism evidence="3 4">
    <name type="scientific">Psylliodes chrysocephalus</name>
    <dbReference type="NCBI Taxonomy" id="3402493"/>
    <lineage>
        <taxon>Eukaryota</taxon>
        <taxon>Metazoa</taxon>
        <taxon>Ecdysozoa</taxon>
        <taxon>Arthropoda</taxon>
        <taxon>Hexapoda</taxon>
        <taxon>Insecta</taxon>
        <taxon>Pterygota</taxon>
        <taxon>Neoptera</taxon>
        <taxon>Endopterygota</taxon>
        <taxon>Coleoptera</taxon>
        <taxon>Polyphaga</taxon>
        <taxon>Cucujiformia</taxon>
        <taxon>Chrysomeloidea</taxon>
        <taxon>Chrysomelidae</taxon>
        <taxon>Galerucinae</taxon>
        <taxon>Alticini</taxon>
        <taxon>Psylliodes</taxon>
    </lineage>
</organism>
<dbReference type="Pfam" id="PF25273">
    <property type="entry name" value="DUF7869"/>
    <property type="match status" value="1"/>
</dbReference>
<reference evidence="3" key="1">
    <citation type="submission" date="2022-01" db="EMBL/GenBank/DDBJ databases">
        <authorList>
            <person name="King R."/>
        </authorList>
    </citation>
    <scope>NUCLEOTIDE SEQUENCE</scope>
</reference>
<keyword evidence="4" id="KW-1185">Reference proteome</keyword>
<accession>A0A9P0GM12</accession>
<dbReference type="EMBL" id="OV651819">
    <property type="protein sequence ID" value="CAH1113903.1"/>
    <property type="molecule type" value="Genomic_DNA"/>
</dbReference>
<dbReference type="OrthoDB" id="6773632at2759"/>
<name>A0A9P0GM12_9CUCU</name>
<dbReference type="AlphaFoldDB" id="A0A9P0GM12"/>
<evidence type="ECO:0000256" key="1">
    <source>
        <dbReference type="SAM" id="MobiDB-lite"/>
    </source>
</evidence>
<sequence>MFRRSKKLVELALQDARENVNYDNSHLNYVDLEPMPVRLDQEVLQNLDLDILDEHGMVLLTVPNTDFSENDNATPLNEIFSNVISTNDHKSDHNIPGPSRILTEHASFGTNTDDSDMDFECKETSASLESENNSKISDVNEGKENNEGTQFGLKKQKKINKRQERKIKRNRGEKDCTYKGTERKERALKPHTCIMGKCPNKCRNFDEKTRNNVFKSFWSLSYQVQRDFIASNISIQEVKRRRTLNPESRKDLTRSYHLPLLNAKVKVCRKFFMNTLDVTDKLLRYTEIHRNDVLMAKGDQRGRHPPKNKTSDNLRTNVIQIHKIFTSGPHTEIQTEDFTEHIKEKEEVLKKFQEDQSISKLNKNKTICTSFDLQKVLGTPHGHNFLPGFSSKYAIYNLTFYESGTRNVECFLWEEADEKKGANEICTIVVRYLESVDERSEVKNILLYCVNCAGQNKNHQMICAVNWFLKKSKNIQKVVPNFLLPGHSYMPVDSVHATIENCIKNKTIWASSEWPTIIRNARVKYSPYNVYTLTFKDFLDWKTLQSKTCLTNLKTEDGSIIRLRDPRQIIFLKTEPDVINVSNNFANNNELLRTVIRKTGRNPVQNNYSLDRAYKTRLPISTEKHQSLRNLCTKEVIPITYHVEYLTLPSKPNIPNCLMETDEEDELQDED</sequence>
<evidence type="ECO:0000259" key="2">
    <source>
        <dbReference type="Pfam" id="PF25273"/>
    </source>
</evidence>
<dbReference type="PANTHER" id="PTHR10773">
    <property type="entry name" value="DNA-DIRECTED RNA POLYMERASES I, II, AND III SUBUNIT RPABC2"/>
    <property type="match status" value="1"/>
</dbReference>
<evidence type="ECO:0000313" key="3">
    <source>
        <dbReference type="EMBL" id="CAH1113903.1"/>
    </source>
</evidence>